<dbReference type="PROSITE" id="PS50048">
    <property type="entry name" value="ZN2_CY6_FUNGAL_2"/>
    <property type="match status" value="1"/>
</dbReference>
<dbReference type="PANTHER" id="PTHR31069">
    <property type="entry name" value="OLEATE-ACTIVATED TRANSCRIPTION FACTOR 1-RELATED"/>
    <property type="match status" value="1"/>
</dbReference>
<dbReference type="Gene3D" id="4.10.240.10">
    <property type="entry name" value="Zn(2)-C6 fungal-type DNA-binding domain"/>
    <property type="match status" value="1"/>
</dbReference>
<dbReference type="InterPro" id="IPR050675">
    <property type="entry name" value="OAF3"/>
</dbReference>
<feature type="domain" description="Zn(2)-C6 fungal-type" evidence="8">
    <location>
        <begin position="15"/>
        <end position="46"/>
    </location>
</feature>
<dbReference type="GO" id="GO:0045944">
    <property type="term" value="P:positive regulation of transcription by RNA polymerase II"/>
    <property type="evidence" value="ECO:0007669"/>
    <property type="project" value="TreeGrafter"/>
</dbReference>
<evidence type="ECO:0000256" key="6">
    <source>
        <dbReference type="ARBA" id="ARBA00023242"/>
    </source>
</evidence>
<dbReference type="OMA" id="NYCWRHL"/>
<evidence type="ECO:0000259" key="8">
    <source>
        <dbReference type="PROSITE" id="PS50048"/>
    </source>
</evidence>
<dbReference type="GO" id="GO:0006337">
    <property type="term" value="P:nucleosome disassembly"/>
    <property type="evidence" value="ECO:0007669"/>
    <property type="project" value="EnsemblFungi"/>
</dbReference>
<feature type="compositionally biased region" description="Gly residues" evidence="7">
    <location>
        <begin position="208"/>
        <end position="221"/>
    </location>
</feature>
<dbReference type="GO" id="GO:0008270">
    <property type="term" value="F:zinc ion binding"/>
    <property type="evidence" value="ECO:0007669"/>
    <property type="project" value="InterPro"/>
</dbReference>
<dbReference type="RefSeq" id="XP_003645516.1">
    <property type="nucleotide sequence ID" value="XM_003645468.1"/>
</dbReference>
<proteinExistence type="predicted"/>
<evidence type="ECO:0000256" key="3">
    <source>
        <dbReference type="ARBA" id="ARBA00023015"/>
    </source>
</evidence>
<dbReference type="eggNOG" id="ENOG502QWTJ">
    <property type="taxonomic scope" value="Eukaryota"/>
</dbReference>
<protein>
    <recommendedName>
        <fullName evidence="8">Zn(2)-C6 fungal-type domain-containing protein</fullName>
    </recommendedName>
</protein>
<evidence type="ECO:0000256" key="2">
    <source>
        <dbReference type="ARBA" id="ARBA00022833"/>
    </source>
</evidence>
<dbReference type="InParanoid" id="G8JRD0"/>
<dbReference type="Pfam" id="PF00172">
    <property type="entry name" value="Zn_clus"/>
    <property type="match status" value="1"/>
</dbReference>
<dbReference type="AlphaFoldDB" id="G8JRD0"/>
<dbReference type="PANTHER" id="PTHR31069:SF21">
    <property type="entry name" value="CHROMATIN STRUCTURE-REMODELING COMPLEX PROTEIN RSC3-RELATED"/>
    <property type="match status" value="1"/>
</dbReference>
<keyword evidence="3" id="KW-0805">Transcription regulation</keyword>
<dbReference type="GeneID" id="11470937"/>
<dbReference type="FunCoup" id="G8JRD0">
    <property type="interactions" value="423"/>
</dbReference>
<reference evidence="10" key="1">
    <citation type="journal article" date="2012" name="G3 (Bethesda)">
        <title>Pichia sorbitophila, an interspecies yeast hybrid reveals early steps of genome resolution following polyploidization.</title>
        <authorList>
            <person name="Leh Louis V."/>
            <person name="Despons L."/>
            <person name="Friedrich A."/>
            <person name="Martin T."/>
            <person name="Durrens P."/>
            <person name="Casaregola S."/>
            <person name="Neuveglise C."/>
            <person name="Fairhead C."/>
            <person name="Marck C."/>
            <person name="Cruz J.A."/>
            <person name="Straub M.L."/>
            <person name="Kugler V."/>
            <person name="Sacerdot C."/>
            <person name="Uzunov Z."/>
            <person name="Thierry A."/>
            <person name="Weiss S."/>
            <person name="Bleykasten C."/>
            <person name="De Montigny J."/>
            <person name="Jacques N."/>
            <person name="Jung P."/>
            <person name="Lemaire M."/>
            <person name="Mallet S."/>
            <person name="Morel G."/>
            <person name="Richard G.F."/>
            <person name="Sarkar A."/>
            <person name="Savel G."/>
            <person name="Schacherer J."/>
            <person name="Seret M.L."/>
            <person name="Talla E."/>
            <person name="Samson G."/>
            <person name="Jubin C."/>
            <person name="Poulain J."/>
            <person name="Vacherie B."/>
            <person name="Barbe V."/>
            <person name="Pelletier E."/>
            <person name="Sherman D.J."/>
            <person name="Westhof E."/>
            <person name="Weissenbach J."/>
            <person name="Baret P.V."/>
            <person name="Wincker P."/>
            <person name="Gaillardin C."/>
            <person name="Dujon B."/>
            <person name="Souciet J.L."/>
        </authorList>
    </citation>
    <scope>NUCLEOTIDE SEQUENCE [LARGE SCALE GENOMIC DNA]</scope>
    <source>
        <strain evidence="10">CBS 270.75 / DBVPG 7215 / KCTC 17166 / NRRL Y-17582</strain>
    </source>
</reference>
<feature type="region of interest" description="Disordered" evidence="7">
    <location>
        <begin position="206"/>
        <end position="227"/>
    </location>
</feature>
<evidence type="ECO:0000256" key="7">
    <source>
        <dbReference type="SAM" id="MobiDB-lite"/>
    </source>
</evidence>
<organism evidence="9 10">
    <name type="scientific">Eremothecium cymbalariae (strain CBS 270.75 / DBVPG 7215 / KCTC 17166 / NRRL Y-17582)</name>
    <name type="common">Yeast</name>
    <dbReference type="NCBI Taxonomy" id="931890"/>
    <lineage>
        <taxon>Eukaryota</taxon>
        <taxon>Fungi</taxon>
        <taxon>Dikarya</taxon>
        <taxon>Ascomycota</taxon>
        <taxon>Saccharomycotina</taxon>
        <taxon>Saccharomycetes</taxon>
        <taxon>Saccharomycetales</taxon>
        <taxon>Saccharomycetaceae</taxon>
        <taxon>Eremothecium</taxon>
    </lineage>
</organism>
<dbReference type="GO" id="GO:0006368">
    <property type="term" value="P:transcription elongation by RNA polymerase II"/>
    <property type="evidence" value="ECO:0007669"/>
    <property type="project" value="EnsemblFungi"/>
</dbReference>
<accession>G8JRD0</accession>
<name>G8JRD0_ERECY</name>
<keyword evidence="6" id="KW-0539">Nucleus</keyword>
<dbReference type="GO" id="GO:0000981">
    <property type="term" value="F:DNA-binding transcription factor activity, RNA polymerase II-specific"/>
    <property type="evidence" value="ECO:0007669"/>
    <property type="project" value="InterPro"/>
</dbReference>
<dbReference type="PROSITE" id="PS00463">
    <property type="entry name" value="ZN2_CY6_FUNGAL_1"/>
    <property type="match status" value="1"/>
</dbReference>
<evidence type="ECO:0000256" key="5">
    <source>
        <dbReference type="ARBA" id="ARBA00023163"/>
    </source>
</evidence>
<sequence>MAVDIRGRKMKKPPACVQCRKRKIGCDRVKPICGNCLRNGKNDCFYPDIPGVYVQSSSVTANQNASQAILSKNPELASLEQIREYNTRLQLLNAAQRTTTTSPAPVEQPQFIPKVSSVPVVNNKKYEHSGGGGEEGMVNLVRGPAIFDTAKVPYTQDEILEKELDFLRARLHDLQKATGKIVPGLENLHVSPTGRRGMSVDTMDADDSGGGGGSGVGGGSGANHHGMNSTNIGTANSLMKKRKMEPFDEFKSVDPTFLDPKQVLRVIIMKSTFFSSAVPITGNENRLFQIGHLAMHDDYLCFFYNRLYDVMSNTLPERLSQQQQTKLKPLGQTEPLRFPPKVLCTHWINYFTSQTDISTLIPLIQSQDIIQSIDQWFPQKDVSFSIESISVDQLSTLGLITLYLLFCYQSLSSTVLVPLKDDELHKYEQLRDHIPQLHTNLKGILMLISVNGSGSLSRKWKLRLLPFIAALKFYQTLTGWSTTSQSIDYDEDLNWSLDLGINHETQDQQLIVLWNFIYKNCCWRKLVHGELPLPLLSKLSSSTRILDSALLQDYDFLKSLMKLLQYLHSRDETLSVVKLMKLKAQCKEALNHASQRCFNAQLMVSHVVDTLLYRNMELFVDVYTLLHYESVADIDKYNESFKNFIQFLQESVFYIFSGLANLKFAGYEYIFHHPTFNILKNILLILFSLAERTRLGDIKNRTRPELKQMNETLITLIRKICMLISDYSKNCKKENPVVTDIKIIVSTILEASSHDTPVLSTPLRNGLQCLDILRLNKNVAKLRTMSETLIKTDFYDKRDPFVPESSITFGVTAGNFDSVYQAFFH</sequence>
<dbReference type="KEGG" id="erc:Ecym_3200"/>
<dbReference type="InterPro" id="IPR036864">
    <property type="entry name" value="Zn2-C6_fun-type_DNA-bd_sf"/>
</dbReference>
<keyword evidence="2" id="KW-0862">Zinc</keyword>
<dbReference type="Proteomes" id="UP000006790">
    <property type="component" value="Chromosome 3"/>
</dbReference>
<dbReference type="OrthoDB" id="762982at2759"/>
<dbReference type="GO" id="GO:0000978">
    <property type="term" value="F:RNA polymerase II cis-regulatory region sequence-specific DNA binding"/>
    <property type="evidence" value="ECO:0007669"/>
    <property type="project" value="TreeGrafter"/>
</dbReference>
<keyword evidence="10" id="KW-1185">Reference proteome</keyword>
<dbReference type="GO" id="GO:0016586">
    <property type="term" value="C:RSC-type complex"/>
    <property type="evidence" value="ECO:0007669"/>
    <property type="project" value="EnsemblFungi"/>
</dbReference>
<evidence type="ECO:0000313" key="10">
    <source>
        <dbReference type="Proteomes" id="UP000006790"/>
    </source>
</evidence>
<dbReference type="GO" id="GO:0033262">
    <property type="term" value="P:regulation of nuclear cell cycle DNA replication"/>
    <property type="evidence" value="ECO:0007669"/>
    <property type="project" value="EnsemblFungi"/>
</dbReference>
<evidence type="ECO:0000313" key="9">
    <source>
        <dbReference type="EMBL" id="AET38699.1"/>
    </source>
</evidence>
<keyword evidence="5" id="KW-0804">Transcription</keyword>
<evidence type="ECO:0000256" key="4">
    <source>
        <dbReference type="ARBA" id="ARBA00023125"/>
    </source>
</evidence>
<keyword evidence="1" id="KW-0479">Metal-binding</keyword>
<dbReference type="EMBL" id="CP002499">
    <property type="protein sequence ID" value="AET38699.1"/>
    <property type="molecule type" value="Genomic_DNA"/>
</dbReference>
<dbReference type="HOGENOM" id="CLU_017671_0_0_1"/>
<gene>
    <name evidence="9" type="ordered locus">Ecym_3200</name>
</gene>
<keyword evidence="4" id="KW-0238">DNA-binding</keyword>
<dbReference type="InterPro" id="IPR001138">
    <property type="entry name" value="Zn2Cys6_DnaBD"/>
</dbReference>
<evidence type="ECO:0000256" key="1">
    <source>
        <dbReference type="ARBA" id="ARBA00022723"/>
    </source>
</evidence>
<dbReference type="CDD" id="cd00067">
    <property type="entry name" value="GAL4"/>
    <property type="match status" value="1"/>
</dbReference>
<dbReference type="SMART" id="SM00066">
    <property type="entry name" value="GAL4"/>
    <property type="match status" value="1"/>
</dbReference>
<dbReference type="SUPFAM" id="SSF57701">
    <property type="entry name" value="Zn2/Cys6 DNA-binding domain"/>
    <property type="match status" value="1"/>
</dbReference>